<proteinExistence type="predicted"/>
<evidence type="ECO:0000313" key="7">
    <source>
        <dbReference type="EMBL" id="PKI71907.1"/>
    </source>
</evidence>
<protein>
    <recommendedName>
        <fullName evidence="1">glutathione gamma-glutamylcysteinyltransferase</fullName>
        <ecNumber evidence="1">2.3.2.15</ecNumber>
    </recommendedName>
</protein>
<evidence type="ECO:0000256" key="2">
    <source>
        <dbReference type="ARBA" id="ARBA00022539"/>
    </source>
</evidence>
<evidence type="ECO:0000313" key="8">
    <source>
        <dbReference type="Proteomes" id="UP000233551"/>
    </source>
</evidence>
<keyword evidence="4" id="KW-0479">Metal-binding</keyword>
<evidence type="ECO:0000256" key="5">
    <source>
        <dbReference type="ARBA" id="ARBA00023315"/>
    </source>
</evidence>
<organism evidence="7 8">
    <name type="scientific">Punica granatum</name>
    <name type="common">Pomegranate</name>
    <dbReference type="NCBI Taxonomy" id="22663"/>
    <lineage>
        <taxon>Eukaryota</taxon>
        <taxon>Viridiplantae</taxon>
        <taxon>Streptophyta</taxon>
        <taxon>Embryophyta</taxon>
        <taxon>Tracheophyta</taxon>
        <taxon>Spermatophyta</taxon>
        <taxon>Magnoliopsida</taxon>
        <taxon>eudicotyledons</taxon>
        <taxon>Gunneridae</taxon>
        <taxon>Pentapetalae</taxon>
        <taxon>rosids</taxon>
        <taxon>malvids</taxon>
        <taxon>Myrtales</taxon>
        <taxon>Lythraceae</taxon>
        <taxon>Punica</taxon>
    </lineage>
</organism>
<keyword evidence="8" id="KW-1185">Reference proteome</keyword>
<dbReference type="GO" id="GO:0046938">
    <property type="term" value="P:phytochelatin biosynthetic process"/>
    <property type="evidence" value="ECO:0007669"/>
    <property type="project" value="InterPro"/>
</dbReference>
<sequence length="182" mass="20008">MAMAGLYRRVLPSPPAVDFSSDEGKKLFIEAIQAGTMEGFYKLISNFQTQLEPAYCGLATLSMVLNALSIDPKIRWRGPWRWFDESMLDCCEPLEKVKAEGISLGKVACLAQCAGAEVQAFRTSETTLDRFRQHVQSCSVSDGCHLVSSYHRGTLKQTGTGHFSPIGGYHAGRDMVLILDVA</sequence>
<dbReference type="PROSITE" id="PS51443">
    <property type="entry name" value="PCS"/>
    <property type="match status" value="1"/>
</dbReference>
<feature type="domain" description="Peptidase C83" evidence="6">
    <location>
        <begin position="1"/>
        <end position="182"/>
    </location>
</feature>
<dbReference type="InterPro" id="IPR040409">
    <property type="entry name" value="PCS-like"/>
</dbReference>
<dbReference type="FunFam" id="3.90.70.30:FF:000001">
    <property type="entry name" value="Glutathione gamma-glutamylcysteinyltransferase 1"/>
    <property type="match status" value="1"/>
</dbReference>
<evidence type="ECO:0000256" key="1">
    <source>
        <dbReference type="ARBA" id="ARBA00012468"/>
    </source>
</evidence>
<evidence type="ECO:0000256" key="3">
    <source>
        <dbReference type="ARBA" id="ARBA00022679"/>
    </source>
</evidence>
<comment type="caution">
    <text evidence="7">The sequence shown here is derived from an EMBL/GenBank/DDBJ whole genome shotgun (WGS) entry which is preliminary data.</text>
</comment>
<dbReference type="SUPFAM" id="SSF54001">
    <property type="entry name" value="Cysteine proteinases"/>
    <property type="match status" value="1"/>
</dbReference>
<dbReference type="EC" id="2.3.2.15" evidence="1"/>
<accession>A0A2I0KTU0</accession>
<dbReference type="InterPro" id="IPR038156">
    <property type="entry name" value="PCS_N_sf"/>
</dbReference>
<keyword evidence="3" id="KW-0808">Transferase</keyword>
<keyword evidence="2" id="KW-0104">Cadmium</keyword>
<dbReference type="PANTHER" id="PTHR33447:SF2">
    <property type="entry name" value="GLUTATHIONE GAMMA-GLUTAMYLCYSTEINYLTRANSFERASE"/>
    <property type="match status" value="1"/>
</dbReference>
<dbReference type="InterPro" id="IPR038765">
    <property type="entry name" value="Papain-like_cys_pep_sf"/>
</dbReference>
<reference evidence="7 8" key="1">
    <citation type="submission" date="2017-11" db="EMBL/GenBank/DDBJ databases">
        <title>De-novo sequencing of pomegranate (Punica granatum L.) genome.</title>
        <authorList>
            <person name="Akparov Z."/>
            <person name="Amiraslanov A."/>
            <person name="Hajiyeva S."/>
            <person name="Abbasov M."/>
            <person name="Kaur K."/>
            <person name="Hamwieh A."/>
            <person name="Solovyev V."/>
            <person name="Salamov A."/>
            <person name="Braich B."/>
            <person name="Kosarev P."/>
            <person name="Mahmoud A."/>
            <person name="Hajiyev E."/>
            <person name="Babayeva S."/>
            <person name="Izzatullayeva V."/>
            <person name="Mammadov A."/>
            <person name="Mammadov A."/>
            <person name="Sharifova S."/>
            <person name="Ojaghi J."/>
            <person name="Eynullazada K."/>
            <person name="Bayramov B."/>
            <person name="Abdulazimova A."/>
            <person name="Shahmuradov I."/>
        </authorList>
    </citation>
    <scope>NUCLEOTIDE SEQUENCE [LARGE SCALE GENOMIC DNA]</scope>
    <source>
        <strain evidence="8">cv. AG2017</strain>
        <tissue evidence="7">Leaf</tissue>
    </source>
</reference>
<dbReference type="GO" id="GO:0016756">
    <property type="term" value="F:glutathione gamma-glutamylcysteinyltransferase activity"/>
    <property type="evidence" value="ECO:0007669"/>
    <property type="project" value="UniProtKB-EC"/>
</dbReference>
<dbReference type="Gene3D" id="3.90.70.30">
    <property type="entry name" value="Phytochelatin synthase, N-terminal domain"/>
    <property type="match status" value="1"/>
</dbReference>
<dbReference type="Proteomes" id="UP000233551">
    <property type="component" value="Unassembled WGS sequence"/>
</dbReference>
<dbReference type="GO" id="GO:0010273">
    <property type="term" value="P:detoxification of copper ion"/>
    <property type="evidence" value="ECO:0007669"/>
    <property type="project" value="TreeGrafter"/>
</dbReference>
<dbReference type="InterPro" id="IPR007719">
    <property type="entry name" value="PCS_N"/>
</dbReference>
<evidence type="ECO:0000256" key="4">
    <source>
        <dbReference type="ARBA" id="ARBA00022723"/>
    </source>
</evidence>
<dbReference type="Pfam" id="PF05023">
    <property type="entry name" value="Phytochelatin"/>
    <property type="match status" value="1"/>
</dbReference>
<dbReference type="GO" id="GO:0046872">
    <property type="term" value="F:metal ion binding"/>
    <property type="evidence" value="ECO:0007669"/>
    <property type="project" value="UniProtKB-KW"/>
</dbReference>
<dbReference type="GO" id="GO:0098849">
    <property type="term" value="P:cellular detoxification of cadmium ion"/>
    <property type="evidence" value="ECO:0007669"/>
    <property type="project" value="TreeGrafter"/>
</dbReference>
<dbReference type="PANTHER" id="PTHR33447">
    <property type="entry name" value="GLUTATHIONE GAMMA-GLUTAMYLCYSTEINYLTRANSFERASE"/>
    <property type="match status" value="1"/>
</dbReference>
<name>A0A2I0KTU0_PUNGR</name>
<evidence type="ECO:0000259" key="6">
    <source>
        <dbReference type="PROSITE" id="PS51443"/>
    </source>
</evidence>
<dbReference type="AlphaFoldDB" id="A0A2I0KTU0"/>
<keyword evidence="5" id="KW-0012">Acyltransferase</keyword>
<dbReference type="EMBL" id="PGOL01000350">
    <property type="protein sequence ID" value="PKI71907.1"/>
    <property type="molecule type" value="Genomic_DNA"/>
</dbReference>
<gene>
    <name evidence="7" type="ORF">CRG98_007675</name>
</gene>